<organism evidence="7 8">
    <name type="scientific">Mizuhopecten yessoensis</name>
    <name type="common">Japanese scallop</name>
    <name type="synonym">Patinopecten yessoensis</name>
    <dbReference type="NCBI Taxonomy" id="6573"/>
    <lineage>
        <taxon>Eukaryota</taxon>
        <taxon>Metazoa</taxon>
        <taxon>Spiralia</taxon>
        <taxon>Lophotrochozoa</taxon>
        <taxon>Mollusca</taxon>
        <taxon>Bivalvia</taxon>
        <taxon>Autobranchia</taxon>
        <taxon>Pteriomorphia</taxon>
        <taxon>Pectinida</taxon>
        <taxon>Pectinoidea</taxon>
        <taxon>Pectinidae</taxon>
        <taxon>Mizuhopecten</taxon>
    </lineage>
</organism>
<evidence type="ECO:0000256" key="1">
    <source>
        <dbReference type="ARBA" id="ARBA00004141"/>
    </source>
</evidence>
<feature type="transmembrane region" description="Helical" evidence="5">
    <location>
        <begin position="140"/>
        <end position="163"/>
    </location>
</feature>
<evidence type="ECO:0000256" key="2">
    <source>
        <dbReference type="ARBA" id="ARBA00022692"/>
    </source>
</evidence>
<dbReference type="EMBL" id="NEDP02005585">
    <property type="protein sequence ID" value="OWF37632.1"/>
    <property type="molecule type" value="Genomic_DNA"/>
</dbReference>
<reference evidence="7 8" key="1">
    <citation type="journal article" date="2017" name="Nat. Ecol. Evol.">
        <title>Scallop genome provides insights into evolution of bilaterian karyotype and development.</title>
        <authorList>
            <person name="Wang S."/>
            <person name="Zhang J."/>
            <person name="Jiao W."/>
            <person name="Li J."/>
            <person name="Xun X."/>
            <person name="Sun Y."/>
            <person name="Guo X."/>
            <person name="Huan P."/>
            <person name="Dong B."/>
            <person name="Zhang L."/>
            <person name="Hu X."/>
            <person name="Sun X."/>
            <person name="Wang J."/>
            <person name="Zhao C."/>
            <person name="Wang Y."/>
            <person name="Wang D."/>
            <person name="Huang X."/>
            <person name="Wang R."/>
            <person name="Lv J."/>
            <person name="Li Y."/>
            <person name="Zhang Z."/>
            <person name="Liu B."/>
            <person name="Lu W."/>
            <person name="Hui Y."/>
            <person name="Liang J."/>
            <person name="Zhou Z."/>
            <person name="Hou R."/>
            <person name="Li X."/>
            <person name="Liu Y."/>
            <person name="Li H."/>
            <person name="Ning X."/>
            <person name="Lin Y."/>
            <person name="Zhao L."/>
            <person name="Xing Q."/>
            <person name="Dou J."/>
            <person name="Li Y."/>
            <person name="Mao J."/>
            <person name="Guo H."/>
            <person name="Dou H."/>
            <person name="Li T."/>
            <person name="Mu C."/>
            <person name="Jiang W."/>
            <person name="Fu Q."/>
            <person name="Fu X."/>
            <person name="Miao Y."/>
            <person name="Liu J."/>
            <person name="Yu Q."/>
            <person name="Li R."/>
            <person name="Liao H."/>
            <person name="Li X."/>
            <person name="Kong Y."/>
            <person name="Jiang Z."/>
            <person name="Chourrout D."/>
            <person name="Li R."/>
            <person name="Bao Z."/>
        </authorList>
    </citation>
    <scope>NUCLEOTIDE SEQUENCE [LARGE SCALE GENOMIC DNA]</scope>
    <source>
        <strain evidence="7 8">PY_sf001</strain>
    </source>
</reference>
<dbReference type="Proteomes" id="UP000242188">
    <property type="component" value="Unassembled WGS sequence"/>
</dbReference>
<feature type="transmembrane region" description="Helical" evidence="5">
    <location>
        <begin position="320"/>
        <end position="340"/>
    </location>
</feature>
<keyword evidence="2 5" id="KW-0812">Transmembrane</keyword>
<feature type="domain" description="Amino acid transporter transmembrane" evidence="6">
    <location>
        <begin position="19"/>
        <end position="357"/>
    </location>
</feature>
<evidence type="ECO:0000313" key="8">
    <source>
        <dbReference type="Proteomes" id="UP000242188"/>
    </source>
</evidence>
<evidence type="ECO:0000256" key="4">
    <source>
        <dbReference type="ARBA" id="ARBA00023136"/>
    </source>
</evidence>
<dbReference type="FunFam" id="1.20.1740.10:FF:000052">
    <property type="entry name" value="Lysine histidine transporter-like 3"/>
    <property type="match status" value="1"/>
</dbReference>
<dbReference type="PANTHER" id="PTHR22950">
    <property type="entry name" value="AMINO ACID TRANSPORTER"/>
    <property type="match status" value="1"/>
</dbReference>
<dbReference type="PANTHER" id="PTHR22950:SF703">
    <property type="entry name" value="AMINO ACID TRANSPORTER TRANSMEMBRANE DOMAIN-CONTAINING PROTEIN"/>
    <property type="match status" value="1"/>
</dbReference>
<evidence type="ECO:0000259" key="6">
    <source>
        <dbReference type="Pfam" id="PF01490"/>
    </source>
</evidence>
<keyword evidence="8" id="KW-1185">Reference proteome</keyword>
<dbReference type="GO" id="GO:0015179">
    <property type="term" value="F:L-amino acid transmembrane transporter activity"/>
    <property type="evidence" value="ECO:0007669"/>
    <property type="project" value="TreeGrafter"/>
</dbReference>
<keyword evidence="3 5" id="KW-1133">Transmembrane helix</keyword>
<evidence type="ECO:0000256" key="3">
    <source>
        <dbReference type="ARBA" id="ARBA00022989"/>
    </source>
</evidence>
<keyword evidence="4 5" id="KW-0472">Membrane</keyword>
<comment type="subcellular location">
    <subcellularLocation>
        <location evidence="1">Membrane</location>
        <topology evidence="1">Multi-pass membrane protein</topology>
    </subcellularLocation>
</comment>
<dbReference type="InterPro" id="IPR013057">
    <property type="entry name" value="AA_transpt_TM"/>
</dbReference>
<proteinExistence type="predicted"/>
<feature type="transmembrane region" description="Helical" evidence="5">
    <location>
        <begin position="297"/>
        <end position="314"/>
    </location>
</feature>
<accession>A0A210PMB1</accession>
<feature type="transmembrane region" description="Helical" evidence="5">
    <location>
        <begin position="183"/>
        <end position="202"/>
    </location>
</feature>
<feature type="transmembrane region" description="Helical" evidence="5">
    <location>
        <begin position="380"/>
        <end position="402"/>
    </location>
</feature>
<dbReference type="GO" id="GO:0005774">
    <property type="term" value="C:vacuolar membrane"/>
    <property type="evidence" value="ECO:0007669"/>
    <property type="project" value="TreeGrafter"/>
</dbReference>
<protein>
    <submittedName>
        <fullName evidence="7">Lysine histidine transporter 1</fullName>
    </submittedName>
</protein>
<dbReference type="STRING" id="6573.A0A210PMB1"/>
<dbReference type="AlphaFoldDB" id="A0A210PMB1"/>
<name>A0A210PMB1_MIZYE</name>
<feature type="transmembrane region" description="Helical" evidence="5">
    <location>
        <begin position="257"/>
        <end position="276"/>
    </location>
</feature>
<gene>
    <name evidence="7" type="ORF">KP79_PYT07902</name>
</gene>
<sequence>MSPNVTENTEKHLINNTSANVGWAGLILIVICGILSAYTGILLGEAWTIAIEMFDDCKGHVQNPYQLLGQKTYGKAGRYAVSVSLHVSMFGTAIVFLLLSADNIEMLFRALGHDISFCFWLVIIAGCLVPLTWFGTPKDFWLIGYGATVATALAAVIIVISIGLDSPNQPTVHHQTVDFQNTVLAFGTLVFTFGGHSCFLTFQMDMKREKDFKMAVICGYVVVLLMYLPVTSVGYFVYGVDLQHNVMSNLPTGPLSYIVMVLVTIHLLLAFIIILSPTIQEVELTLNVPMEFTWKRCVVRLLIVACILFIAETIPKFSTLLSLMGGSSFTMTDFICPILLHMKMCKMKTEYKSSLTHDNSLEIQAAWTKPKELLPLWKKLLNYVIIGIGLLAGLATSVSAIINIVSPDSFSMPCYVSLGSDAL</sequence>
<comment type="caution">
    <text evidence="7">The sequence shown here is derived from an EMBL/GenBank/DDBJ whole genome shotgun (WGS) entry which is preliminary data.</text>
</comment>
<evidence type="ECO:0000313" key="7">
    <source>
        <dbReference type="EMBL" id="OWF37632.1"/>
    </source>
</evidence>
<feature type="transmembrane region" description="Helical" evidence="5">
    <location>
        <begin position="20"/>
        <end position="43"/>
    </location>
</feature>
<evidence type="ECO:0000256" key="5">
    <source>
        <dbReference type="SAM" id="Phobius"/>
    </source>
</evidence>
<dbReference type="OrthoDB" id="655540at2759"/>
<dbReference type="Pfam" id="PF01490">
    <property type="entry name" value="Aa_trans"/>
    <property type="match status" value="1"/>
</dbReference>
<feature type="transmembrane region" description="Helical" evidence="5">
    <location>
        <begin position="111"/>
        <end position="133"/>
    </location>
</feature>
<feature type="transmembrane region" description="Helical" evidence="5">
    <location>
        <begin position="214"/>
        <end position="237"/>
    </location>
</feature>
<feature type="transmembrane region" description="Helical" evidence="5">
    <location>
        <begin position="79"/>
        <end position="99"/>
    </location>
</feature>